<evidence type="ECO:0000313" key="3">
    <source>
        <dbReference type="Proteomes" id="UP000692954"/>
    </source>
</evidence>
<comment type="caution">
    <text evidence="2">The sequence shown here is derived from an EMBL/GenBank/DDBJ whole genome shotgun (WGS) entry which is preliminary data.</text>
</comment>
<evidence type="ECO:0008006" key="4">
    <source>
        <dbReference type="Google" id="ProtNLM"/>
    </source>
</evidence>
<evidence type="ECO:0000256" key="1">
    <source>
        <dbReference type="SAM" id="Phobius"/>
    </source>
</evidence>
<proteinExistence type="predicted"/>
<keyword evidence="1" id="KW-1133">Transmembrane helix</keyword>
<accession>A0A8S1RR46</accession>
<evidence type="ECO:0000313" key="2">
    <source>
        <dbReference type="EMBL" id="CAD8129385.1"/>
    </source>
</evidence>
<dbReference type="Proteomes" id="UP000692954">
    <property type="component" value="Unassembled WGS sequence"/>
</dbReference>
<reference evidence="2" key="1">
    <citation type="submission" date="2021-01" db="EMBL/GenBank/DDBJ databases">
        <authorList>
            <consortium name="Genoscope - CEA"/>
            <person name="William W."/>
        </authorList>
    </citation>
    <scope>NUCLEOTIDE SEQUENCE</scope>
</reference>
<keyword evidence="1" id="KW-0472">Membrane</keyword>
<keyword evidence="3" id="KW-1185">Reference proteome</keyword>
<dbReference type="AlphaFoldDB" id="A0A8S1RR46"/>
<gene>
    <name evidence="2" type="ORF">PSON_ATCC_30995.1.T2200012</name>
</gene>
<name>A0A8S1RR46_9CILI</name>
<organism evidence="2 3">
    <name type="scientific">Paramecium sonneborni</name>
    <dbReference type="NCBI Taxonomy" id="65129"/>
    <lineage>
        <taxon>Eukaryota</taxon>
        <taxon>Sar</taxon>
        <taxon>Alveolata</taxon>
        <taxon>Ciliophora</taxon>
        <taxon>Intramacronucleata</taxon>
        <taxon>Oligohymenophorea</taxon>
        <taxon>Peniculida</taxon>
        <taxon>Parameciidae</taxon>
        <taxon>Paramecium</taxon>
    </lineage>
</organism>
<keyword evidence="1" id="KW-0812">Transmembrane</keyword>
<sequence length="165" mass="18966">MQSISERTYTNYESYLQEQSLLSDITAGNLNMIIVIHGYLDVLQTLQQIFERLQTMVKMQHKILLYWIILLVLVGTVLVLVIKQDWLHGIYMFLNHFENITCINASLTLSVTYFQKVLTFILAQSLILVNGCATETCDKASLSQSIDVNYSQPDNKYSWISSCEL</sequence>
<feature type="transmembrane region" description="Helical" evidence="1">
    <location>
        <begin position="63"/>
        <end position="82"/>
    </location>
</feature>
<protein>
    <recommendedName>
        <fullName evidence="4">Transmembrane protein</fullName>
    </recommendedName>
</protein>
<dbReference type="EMBL" id="CAJJDN010000220">
    <property type="protein sequence ID" value="CAD8129385.1"/>
    <property type="molecule type" value="Genomic_DNA"/>
</dbReference>